<evidence type="ECO:0000256" key="6">
    <source>
        <dbReference type="SAM" id="Phobius"/>
    </source>
</evidence>
<feature type="region of interest" description="Disordered" evidence="5">
    <location>
        <begin position="216"/>
        <end position="235"/>
    </location>
</feature>
<feature type="compositionally biased region" description="Basic and acidic residues" evidence="5">
    <location>
        <begin position="253"/>
        <end position="268"/>
    </location>
</feature>
<evidence type="ECO:0000256" key="5">
    <source>
        <dbReference type="SAM" id="MobiDB-lite"/>
    </source>
</evidence>
<comment type="subcellular location">
    <subcellularLocation>
        <location evidence="1">Membrane</location>
        <topology evidence="1">Single-pass membrane protein</topology>
    </subcellularLocation>
</comment>
<keyword evidence="4 6" id="KW-0472">Membrane</keyword>
<evidence type="ECO:0000256" key="3">
    <source>
        <dbReference type="ARBA" id="ARBA00022989"/>
    </source>
</evidence>
<keyword evidence="3 6" id="KW-1133">Transmembrane helix</keyword>
<keyword evidence="9" id="KW-1185">Reference proteome</keyword>
<evidence type="ECO:0000313" key="8">
    <source>
        <dbReference type="EMBL" id="KAF4968773.1"/>
    </source>
</evidence>
<feature type="compositionally biased region" description="Low complexity" evidence="5">
    <location>
        <begin position="141"/>
        <end position="160"/>
    </location>
</feature>
<feature type="compositionally biased region" description="Polar residues" evidence="5">
    <location>
        <begin position="220"/>
        <end position="232"/>
    </location>
</feature>
<gene>
    <name evidence="8" type="ORF">FSARC_3902</name>
</gene>
<evidence type="ECO:0000256" key="1">
    <source>
        <dbReference type="ARBA" id="ARBA00004167"/>
    </source>
</evidence>
<dbReference type="InterPro" id="IPR051694">
    <property type="entry name" value="Immunoregulatory_rcpt-like"/>
</dbReference>
<keyword evidence="7" id="KW-0732">Signal</keyword>
<evidence type="ECO:0000313" key="9">
    <source>
        <dbReference type="Proteomes" id="UP000622797"/>
    </source>
</evidence>
<feature type="signal peptide" evidence="7">
    <location>
        <begin position="1"/>
        <end position="20"/>
    </location>
</feature>
<name>A0A8H4U2W0_9HYPO</name>
<feature type="region of interest" description="Disordered" evidence="5">
    <location>
        <begin position="139"/>
        <end position="176"/>
    </location>
</feature>
<keyword evidence="2 6" id="KW-0812">Transmembrane</keyword>
<reference evidence="8" key="2">
    <citation type="submission" date="2020-05" db="EMBL/GenBank/DDBJ databases">
        <authorList>
            <person name="Kim H.-S."/>
            <person name="Proctor R.H."/>
            <person name="Brown D.W."/>
        </authorList>
    </citation>
    <scope>NUCLEOTIDE SEQUENCE</scope>
    <source>
        <strain evidence="8">NRRL 20472</strain>
    </source>
</reference>
<dbReference type="AlphaFoldDB" id="A0A8H4U2W0"/>
<feature type="chain" id="PRO_5034921317" evidence="7">
    <location>
        <begin position="21"/>
        <end position="268"/>
    </location>
</feature>
<sequence length="268" mass="29393">MYSLLLPLFLLLSFVVYVQCEESETYFILPATADDTDRDANNPRYKIGDNIKVRWLTDYKQTSVRVVQSFPNDTSWSYRFETNVTDKTSSWTAVFDDENTFAKDAYGGDDCIFWFEIYRPGENSSEDIPLVQSRSFNVSMSGTTESTSSSTSRPTSSESSESSDSDSDSNSDSGLSGGAGAGIAAGAIAGGLLIGGLGFLAWRHFRNNKGSGYQPAGGNYAQQQGDFSTPTTYQSAYQPAYQYQPPQQSIPEVKPELASEPRPVHEVP</sequence>
<dbReference type="GO" id="GO:0071944">
    <property type="term" value="C:cell periphery"/>
    <property type="evidence" value="ECO:0007669"/>
    <property type="project" value="UniProtKB-ARBA"/>
</dbReference>
<evidence type="ECO:0000256" key="7">
    <source>
        <dbReference type="SAM" id="SignalP"/>
    </source>
</evidence>
<dbReference type="PANTHER" id="PTHR15549:SF30">
    <property type="entry name" value="MID2 DOMAIN-CONTAINING PROTEIN"/>
    <property type="match status" value="1"/>
</dbReference>
<reference evidence="8" key="1">
    <citation type="journal article" date="2020" name="BMC Genomics">
        <title>Correction to: Identification and distribution of gene clusters required for synthesis of sphingolipid metabolism inhibitors in diverse species of the filamentous fungus Fusarium.</title>
        <authorList>
            <person name="Kim H.S."/>
            <person name="Lohmar J.M."/>
            <person name="Busman M."/>
            <person name="Brown D.W."/>
            <person name="Naumann T.A."/>
            <person name="Divon H.H."/>
            <person name="Lysoe E."/>
            <person name="Uhlig S."/>
            <person name="Proctor R.H."/>
        </authorList>
    </citation>
    <scope>NUCLEOTIDE SEQUENCE</scope>
    <source>
        <strain evidence="8">NRRL 20472</strain>
    </source>
</reference>
<organism evidence="8 9">
    <name type="scientific">Fusarium sarcochroum</name>
    <dbReference type="NCBI Taxonomy" id="1208366"/>
    <lineage>
        <taxon>Eukaryota</taxon>
        <taxon>Fungi</taxon>
        <taxon>Dikarya</taxon>
        <taxon>Ascomycota</taxon>
        <taxon>Pezizomycotina</taxon>
        <taxon>Sordariomycetes</taxon>
        <taxon>Hypocreomycetidae</taxon>
        <taxon>Hypocreales</taxon>
        <taxon>Nectriaceae</taxon>
        <taxon>Fusarium</taxon>
        <taxon>Fusarium lateritium species complex</taxon>
    </lineage>
</organism>
<feature type="transmembrane region" description="Helical" evidence="6">
    <location>
        <begin position="179"/>
        <end position="202"/>
    </location>
</feature>
<comment type="caution">
    <text evidence="8">The sequence shown here is derived from an EMBL/GenBank/DDBJ whole genome shotgun (WGS) entry which is preliminary data.</text>
</comment>
<accession>A0A8H4U2W0</accession>
<evidence type="ECO:0000256" key="4">
    <source>
        <dbReference type="ARBA" id="ARBA00023136"/>
    </source>
</evidence>
<dbReference type="Proteomes" id="UP000622797">
    <property type="component" value="Unassembled WGS sequence"/>
</dbReference>
<feature type="region of interest" description="Disordered" evidence="5">
    <location>
        <begin position="244"/>
        <end position="268"/>
    </location>
</feature>
<dbReference type="PANTHER" id="PTHR15549">
    <property type="entry name" value="PAIRED IMMUNOGLOBULIN-LIKE TYPE 2 RECEPTOR"/>
    <property type="match status" value="1"/>
</dbReference>
<dbReference type="EMBL" id="JABEXW010000187">
    <property type="protein sequence ID" value="KAF4968773.1"/>
    <property type="molecule type" value="Genomic_DNA"/>
</dbReference>
<dbReference type="GO" id="GO:0016020">
    <property type="term" value="C:membrane"/>
    <property type="evidence" value="ECO:0007669"/>
    <property type="project" value="UniProtKB-SubCell"/>
</dbReference>
<dbReference type="OrthoDB" id="5096837at2759"/>
<protein>
    <submittedName>
        <fullName evidence="8">Uncharacterized protein</fullName>
    </submittedName>
</protein>
<proteinExistence type="predicted"/>
<evidence type="ECO:0000256" key="2">
    <source>
        <dbReference type="ARBA" id="ARBA00022692"/>
    </source>
</evidence>